<dbReference type="Pfam" id="PF00563">
    <property type="entry name" value="EAL"/>
    <property type="match status" value="1"/>
</dbReference>
<dbReference type="CDD" id="cd01948">
    <property type="entry name" value="EAL"/>
    <property type="match status" value="1"/>
</dbReference>
<reference evidence="4 5" key="1">
    <citation type="submission" date="2019-06" db="EMBL/GenBank/DDBJ databases">
        <title>A novel bacterium of genus Marinomonas, isolated from coastal sand.</title>
        <authorList>
            <person name="Huang H."/>
            <person name="Mo K."/>
            <person name="Hu Y."/>
        </authorList>
    </citation>
    <scope>NUCLEOTIDE SEQUENCE [LARGE SCALE GENOMIC DNA]</scope>
    <source>
        <strain evidence="4 5">HB171799</strain>
    </source>
</reference>
<dbReference type="SMART" id="SM00267">
    <property type="entry name" value="GGDEF"/>
    <property type="match status" value="1"/>
</dbReference>
<keyword evidence="1" id="KW-1133">Transmembrane helix</keyword>
<dbReference type="InterPro" id="IPR000160">
    <property type="entry name" value="GGDEF_dom"/>
</dbReference>
<dbReference type="InterPro" id="IPR043128">
    <property type="entry name" value="Rev_trsase/Diguanyl_cyclase"/>
</dbReference>
<feature type="transmembrane region" description="Helical" evidence="1">
    <location>
        <begin position="514"/>
        <end position="536"/>
    </location>
</feature>
<dbReference type="CDD" id="cd01007">
    <property type="entry name" value="PBP2_BvgS_HisK_like"/>
    <property type="match status" value="2"/>
</dbReference>
<feature type="domain" description="GGDEF" evidence="3">
    <location>
        <begin position="581"/>
        <end position="714"/>
    </location>
</feature>
<dbReference type="SUPFAM" id="SSF53850">
    <property type="entry name" value="Periplasmic binding protein-like II"/>
    <property type="match status" value="2"/>
</dbReference>
<evidence type="ECO:0000259" key="3">
    <source>
        <dbReference type="PROSITE" id="PS50887"/>
    </source>
</evidence>
<gene>
    <name evidence="4" type="ORF">FJM67_02170</name>
</gene>
<dbReference type="OrthoDB" id="9787514at2"/>
<dbReference type="SMART" id="SM00052">
    <property type="entry name" value="EAL"/>
    <property type="match status" value="1"/>
</dbReference>
<dbReference type="InterPro" id="IPR001638">
    <property type="entry name" value="Solute-binding_3/MltF_N"/>
</dbReference>
<dbReference type="NCBIfam" id="TIGR00254">
    <property type="entry name" value="GGDEF"/>
    <property type="match status" value="1"/>
</dbReference>
<dbReference type="Gene3D" id="3.40.190.10">
    <property type="entry name" value="Periplasmic binding protein-like II"/>
    <property type="match status" value="4"/>
</dbReference>
<dbReference type="Gene3D" id="3.20.20.450">
    <property type="entry name" value="EAL domain"/>
    <property type="match status" value="1"/>
</dbReference>
<dbReference type="Pfam" id="PF00497">
    <property type="entry name" value="SBP_bac_3"/>
    <property type="match status" value="2"/>
</dbReference>
<dbReference type="Proteomes" id="UP000315901">
    <property type="component" value="Unassembled WGS sequence"/>
</dbReference>
<dbReference type="InterPro" id="IPR035919">
    <property type="entry name" value="EAL_sf"/>
</dbReference>
<comment type="caution">
    <text evidence="4">The sequence shown here is derived from an EMBL/GenBank/DDBJ whole genome shotgun (WGS) entry which is preliminary data.</text>
</comment>
<proteinExistence type="predicted"/>
<dbReference type="CDD" id="cd01949">
    <property type="entry name" value="GGDEF"/>
    <property type="match status" value="1"/>
</dbReference>
<dbReference type="PANTHER" id="PTHR44757:SF2">
    <property type="entry name" value="BIOFILM ARCHITECTURE MAINTENANCE PROTEIN MBAA"/>
    <property type="match status" value="1"/>
</dbReference>
<accession>A0A501X4C7</accession>
<dbReference type="PROSITE" id="PS50883">
    <property type="entry name" value="EAL"/>
    <property type="match status" value="1"/>
</dbReference>
<dbReference type="InterPro" id="IPR052155">
    <property type="entry name" value="Biofilm_reg_signaling"/>
</dbReference>
<dbReference type="SMART" id="SM00062">
    <property type="entry name" value="PBPb"/>
    <property type="match status" value="2"/>
</dbReference>
<sequence length="988" mass="111456">MPINVLRHLLLTLCILLTTTKGWSAPLSLPATEQAWLREHPVVSVAYDGYFPPYSFLNSDGQLEGLSVELMGRIETLLGIRFEVLPSYKWQALYDAGKQQEVDIVATMVDQPERRQWFHFTRPYIFKSLVMITRDQGTDIYTRADLPGHKVALVKGYHYVDEVLEQHPTIEPVYVDTIRDALEAVSVGQADAAITFLGAAHYYRNKFLIANLRYAALYQRDNANASLAVRQDLPILARILDKALAAIPAAELQQLREKWLPTSLLEELVDITLTAEERAWIDEHKTLRLGVDPEFAPFEYIEEGAYKGIASDYVKLLNQRLGLNMVVVPNVDWQTVMHRVRRGDVDVLAAVGKTQERQGYLNFSAPYLQFHRVIITRSDTPFIAGVNDLEGMQVAVQRNSSNHGYVTDHTNLKPVLYGQLQEALLALSGGEVDAFIGNVAATSYWIRKLNLTNLKIAAPVSTDVQNLHFAVRNDWPELIPILEKGLATITAKERAAIAQRWINIDYVPAPDRTWLWVVATVAILLVVGFGVWTLILNRRVATRTTQLAYSTNFDQLTALPNRFLTLDRLQQDLRLARRQQRSIAVLTIDIDDFKKVNDLYGQREGDNILQAFTQRLRQTTSEDTTIGRLAGNQFLIIQKDFTEETDAALKAERLINTIKREPFGSSAAVMLSASIGIAVYPNDSNDPEELLRHSEMACYAAKELGNGHYSFYTDSLNRGMARRLELERHIYKALENGEFEVYYQAKINTINGQIAGVEALLRWHSPVLGFVSPAEFIPVVERNGLIEDIGYFVLNESLETLSQWQHLVSDQFSMAINLSPVQFRNNELIGVIESLIHRFHLNSHTIEFEITEGVMLSNYAGVEKVLKELEALGVSLAMDDFGTGYSSLSYLRQYKFDILKIDREFITDLTTDESDRKLVAATIAMAHELGMKVVAEGVETTAQHQILLELGCDYSQGWLYSKAQPKHMVTIALEKQAAAPSSHQTDEN</sequence>
<dbReference type="Pfam" id="PF00990">
    <property type="entry name" value="GGDEF"/>
    <property type="match status" value="1"/>
</dbReference>
<evidence type="ECO:0000313" key="5">
    <source>
        <dbReference type="Proteomes" id="UP000315901"/>
    </source>
</evidence>
<dbReference type="EMBL" id="VFRR01000002">
    <property type="protein sequence ID" value="TPE55372.1"/>
    <property type="molecule type" value="Genomic_DNA"/>
</dbReference>
<dbReference type="SUPFAM" id="SSF141868">
    <property type="entry name" value="EAL domain-like"/>
    <property type="match status" value="1"/>
</dbReference>
<dbReference type="AlphaFoldDB" id="A0A501X4C7"/>
<dbReference type="PROSITE" id="PS50887">
    <property type="entry name" value="GGDEF"/>
    <property type="match status" value="1"/>
</dbReference>
<feature type="domain" description="EAL" evidence="2">
    <location>
        <begin position="723"/>
        <end position="977"/>
    </location>
</feature>
<dbReference type="PANTHER" id="PTHR44757">
    <property type="entry name" value="DIGUANYLATE CYCLASE DGCP"/>
    <property type="match status" value="1"/>
</dbReference>
<dbReference type="Gene3D" id="3.30.70.270">
    <property type="match status" value="1"/>
</dbReference>
<keyword evidence="1" id="KW-0812">Transmembrane</keyword>
<name>A0A501X4C7_9GAMM</name>
<dbReference type="SUPFAM" id="SSF55073">
    <property type="entry name" value="Nucleotide cyclase"/>
    <property type="match status" value="1"/>
</dbReference>
<evidence type="ECO:0000256" key="1">
    <source>
        <dbReference type="SAM" id="Phobius"/>
    </source>
</evidence>
<organism evidence="4 5">
    <name type="scientific">Maribrevibacterium harenarium</name>
    <dbReference type="NCBI Taxonomy" id="2589817"/>
    <lineage>
        <taxon>Bacteria</taxon>
        <taxon>Pseudomonadati</taxon>
        <taxon>Pseudomonadota</taxon>
        <taxon>Gammaproteobacteria</taxon>
        <taxon>Oceanospirillales</taxon>
        <taxon>Oceanospirillaceae</taxon>
        <taxon>Maribrevibacterium</taxon>
    </lineage>
</organism>
<dbReference type="RefSeq" id="WP_140587035.1">
    <property type="nucleotide sequence ID" value="NZ_VFRR01000002.1"/>
</dbReference>
<protein>
    <submittedName>
        <fullName evidence="4">Transporter substrate-binding domain-containing protein</fullName>
    </submittedName>
</protein>
<dbReference type="InterPro" id="IPR029787">
    <property type="entry name" value="Nucleotide_cyclase"/>
</dbReference>
<keyword evidence="5" id="KW-1185">Reference proteome</keyword>
<dbReference type="InterPro" id="IPR001633">
    <property type="entry name" value="EAL_dom"/>
</dbReference>
<keyword evidence="1" id="KW-0472">Membrane</keyword>
<evidence type="ECO:0000313" key="4">
    <source>
        <dbReference type="EMBL" id="TPE55372.1"/>
    </source>
</evidence>
<evidence type="ECO:0000259" key="2">
    <source>
        <dbReference type="PROSITE" id="PS50883"/>
    </source>
</evidence>